<keyword evidence="1" id="KW-0472">Membrane</keyword>
<sequence length="73" mass="8517">MLMLEQAVTLSQWTRNEAHLLFIIFCKHCWNEKSYATMTRGGFFFPSPPFPTFIGLVHDLFIVIISDLILMTH</sequence>
<accession>A0A0S3S739</accession>
<name>A0A0S3S739_PHAAN</name>
<gene>
    <name evidence="2" type="primary">Vigan.05G221000</name>
    <name evidence="2" type="ORF">VIGAN_05221000</name>
</gene>
<protein>
    <submittedName>
        <fullName evidence="2">Uncharacterized protein</fullName>
    </submittedName>
</protein>
<keyword evidence="3" id="KW-1185">Reference proteome</keyword>
<dbReference type="EMBL" id="AP015038">
    <property type="protein sequence ID" value="BAT88660.1"/>
    <property type="molecule type" value="Genomic_DNA"/>
</dbReference>
<evidence type="ECO:0000313" key="2">
    <source>
        <dbReference type="EMBL" id="BAT88660.1"/>
    </source>
</evidence>
<keyword evidence="1" id="KW-0812">Transmembrane</keyword>
<evidence type="ECO:0000313" key="3">
    <source>
        <dbReference type="Proteomes" id="UP000291084"/>
    </source>
</evidence>
<dbReference type="AlphaFoldDB" id="A0A0S3S739"/>
<feature type="transmembrane region" description="Helical" evidence="1">
    <location>
        <begin position="50"/>
        <end position="70"/>
    </location>
</feature>
<proteinExistence type="predicted"/>
<organism evidence="2 3">
    <name type="scientific">Vigna angularis var. angularis</name>
    <dbReference type="NCBI Taxonomy" id="157739"/>
    <lineage>
        <taxon>Eukaryota</taxon>
        <taxon>Viridiplantae</taxon>
        <taxon>Streptophyta</taxon>
        <taxon>Embryophyta</taxon>
        <taxon>Tracheophyta</taxon>
        <taxon>Spermatophyta</taxon>
        <taxon>Magnoliopsida</taxon>
        <taxon>eudicotyledons</taxon>
        <taxon>Gunneridae</taxon>
        <taxon>Pentapetalae</taxon>
        <taxon>rosids</taxon>
        <taxon>fabids</taxon>
        <taxon>Fabales</taxon>
        <taxon>Fabaceae</taxon>
        <taxon>Papilionoideae</taxon>
        <taxon>50 kb inversion clade</taxon>
        <taxon>NPAAA clade</taxon>
        <taxon>indigoferoid/millettioid clade</taxon>
        <taxon>Phaseoleae</taxon>
        <taxon>Vigna</taxon>
    </lineage>
</organism>
<keyword evidence="1" id="KW-1133">Transmembrane helix</keyword>
<dbReference type="Proteomes" id="UP000291084">
    <property type="component" value="Chromosome 5"/>
</dbReference>
<evidence type="ECO:0000256" key="1">
    <source>
        <dbReference type="SAM" id="Phobius"/>
    </source>
</evidence>
<reference evidence="2 3" key="1">
    <citation type="journal article" date="2015" name="Sci. Rep.">
        <title>The power of single molecule real-time sequencing technology in the de novo assembly of a eukaryotic genome.</title>
        <authorList>
            <person name="Sakai H."/>
            <person name="Naito K."/>
            <person name="Ogiso-Tanaka E."/>
            <person name="Takahashi Y."/>
            <person name="Iseki K."/>
            <person name="Muto C."/>
            <person name="Satou K."/>
            <person name="Teruya K."/>
            <person name="Shiroma A."/>
            <person name="Shimoji M."/>
            <person name="Hirano T."/>
            <person name="Itoh T."/>
            <person name="Kaga A."/>
            <person name="Tomooka N."/>
        </authorList>
    </citation>
    <scope>NUCLEOTIDE SEQUENCE [LARGE SCALE GENOMIC DNA]</scope>
    <source>
        <strain evidence="3">cv. Shumari</strain>
    </source>
</reference>